<evidence type="ECO:0000313" key="1">
    <source>
        <dbReference type="EMBL" id="KAK1304858.1"/>
    </source>
</evidence>
<organism evidence="1 2">
    <name type="scientific">Acorus calamus</name>
    <name type="common">Sweet flag</name>
    <dbReference type="NCBI Taxonomy" id="4465"/>
    <lineage>
        <taxon>Eukaryota</taxon>
        <taxon>Viridiplantae</taxon>
        <taxon>Streptophyta</taxon>
        <taxon>Embryophyta</taxon>
        <taxon>Tracheophyta</taxon>
        <taxon>Spermatophyta</taxon>
        <taxon>Magnoliopsida</taxon>
        <taxon>Liliopsida</taxon>
        <taxon>Acoraceae</taxon>
        <taxon>Acorus</taxon>
    </lineage>
</organism>
<dbReference type="PANTHER" id="PTHR33116:SF75">
    <property type="entry name" value="RIBONUCLEASE H PROTEIN"/>
    <property type="match status" value="1"/>
</dbReference>
<keyword evidence="2" id="KW-1185">Reference proteome</keyword>
<name>A0AAV9DUB8_ACOCL</name>
<gene>
    <name evidence="1" type="ORF">QJS10_CPB11g00983</name>
</gene>
<dbReference type="EMBL" id="JAUJYO010000011">
    <property type="protein sequence ID" value="KAK1304858.1"/>
    <property type="molecule type" value="Genomic_DNA"/>
</dbReference>
<proteinExistence type="predicted"/>
<comment type="caution">
    <text evidence="1">The sequence shown here is derived from an EMBL/GenBank/DDBJ whole genome shotgun (WGS) entry which is preliminary data.</text>
</comment>
<dbReference type="Proteomes" id="UP001180020">
    <property type="component" value="Unassembled WGS sequence"/>
</dbReference>
<reference evidence="1" key="2">
    <citation type="submission" date="2023-06" db="EMBL/GenBank/DDBJ databases">
        <authorList>
            <person name="Ma L."/>
            <person name="Liu K.-W."/>
            <person name="Li Z."/>
            <person name="Hsiao Y.-Y."/>
            <person name="Qi Y."/>
            <person name="Fu T."/>
            <person name="Tang G."/>
            <person name="Zhang D."/>
            <person name="Sun W.-H."/>
            <person name="Liu D.-K."/>
            <person name="Li Y."/>
            <person name="Chen G.-Z."/>
            <person name="Liu X.-D."/>
            <person name="Liao X.-Y."/>
            <person name="Jiang Y.-T."/>
            <person name="Yu X."/>
            <person name="Hao Y."/>
            <person name="Huang J."/>
            <person name="Zhao X.-W."/>
            <person name="Ke S."/>
            <person name="Chen Y.-Y."/>
            <person name="Wu W.-L."/>
            <person name="Hsu J.-L."/>
            <person name="Lin Y.-F."/>
            <person name="Huang M.-D."/>
            <person name="Li C.-Y."/>
            <person name="Huang L."/>
            <person name="Wang Z.-W."/>
            <person name="Zhao X."/>
            <person name="Zhong W.-Y."/>
            <person name="Peng D.-H."/>
            <person name="Ahmad S."/>
            <person name="Lan S."/>
            <person name="Zhang J.-S."/>
            <person name="Tsai W.-C."/>
            <person name="Van De Peer Y."/>
            <person name="Liu Z.-J."/>
        </authorList>
    </citation>
    <scope>NUCLEOTIDE SEQUENCE</scope>
    <source>
        <strain evidence="1">CP</strain>
        <tissue evidence="1">Leaves</tissue>
    </source>
</reference>
<evidence type="ECO:0000313" key="2">
    <source>
        <dbReference type="Proteomes" id="UP001180020"/>
    </source>
</evidence>
<reference evidence="1" key="1">
    <citation type="journal article" date="2023" name="Nat. Commun.">
        <title>Diploid and tetraploid genomes of Acorus and the evolution of monocots.</title>
        <authorList>
            <person name="Ma L."/>
            <person name="Liu K.W."/>
            <person name="Li Z."/>
            <person name="Hsiao Y.Y."/>
            <person name="Qi Y."/>
            <person name="Fu T."/>
            <person name="Tang G.D."/>
            <person name="Zhang D."/>
            <person name="Sun W.H."/>
            <person name="Liu D.K."/>
            <person name="Li Y."/>
            <person name="Chen G.Z."/>
            <person name="Liu X.D."/>
            <person name="Liao X.Y."/>
            <person name="Jiang Y.T."/>
            <person name="Yu X."/>
            <person name="Hao Y."/>
            <person name="Huang J."/>
            <person name="Zhao X.W."/>
            <person name="Ke S."/>
            <person name="Chen Y.Y."/>
            <person name="Wu W.L."/>
            <person name="Hsu J.L."/>
            <person name="Lin Y.F."/>
            <person name="Huang M.D."/>
            <person name="Li C.Y."/>
            <person name="Huang L."/>
            <person name="Wang Z.W."/>
            <person name="Zhao X."/>
            <person name="Zhong W.Y."/>
            <person name="Peng D.H."/>
            <person name="Ahmad S."/>
            <person name="Lan S."/>
            <person name="Zhang J.S."/>
            <person name="Tsai W.C."/>
            <person name="Van de Peer Y."/>
            <person name="Liu Z.J."/>
        </authorList>
    </citation>
    <scope>NUCLEOTIDE SEQUENCE</scope>
    <source>
        <strain evidence="1">CP</strain>
    </source>
</reference>
<accession>A0AAV9DUB8</accession>
<dbReference type="AlphaFoldDB" id="A0AAV9DUB8"/>
<protein>
    <submittedName>
        <fullName evidence="1">Uncharacterized protein</fullName>
    </submittedName>
</protein>
<dbReference type="PANTHER" id="PTHR33116">
    <property type="entry name" value="REVERSE TRANSCRIPTASE ZINC-BINDING DOMAIN-CONTAINING PROTEIN-RELATED-RELATED"/>
    <property type="match status" value="1"/>
</dbReference>
<sequence>MGGRLVLLQAVLSSLATFYLSIFRVPRTILAKIDAIRKRFLWNGAKTGNDRPHLVQWASICLPK</sequence>